<dbReference type="InterPro" id="IPR025751">
    <property type="entry name" value="RsbRD_N_dom"/>
</dbReference>
<reference evidence="2" key="1">
    <citation type="journal article" date="2020" name="mSystems">
        <title>Genome- and Community-Level Interaction Insights into Carbon Utilization and Element Cycling Functions of Hydrothermarchaeota in Hydrothermal Sediment.</title>
        <authorList>
            <person name="Zhou Z."/>
            <person name="Liu Y."/>
            <person name="Xu W."/>
            <person name="Pan J."/>
            <person name="Luo Z.H."/>
            <person name="Li M."/>
        </authorList>
    </citation>
    <scope>NUCLEOTIDE SEQUENCE [LARGE SCALE GENOMIC DNA]</scope>
    <source>
        <strain evidence="2">SpSt-769</strain>
    </source>
</reference>
<sequence length="180" mass="21017">MPACRAVDMLKEILKSKRSEILKSWSQFIRDTYPPETSRFLQSQPDEFANPVGAAIGRITDQLFDLLVEKDLPWEEAARILDDLVRLRAVQEFSPSHAVGFIFLVKRAVRNAVIRELQAKELWAELLTFESKVDNLALTAFDLYMKCREKIYELRATEIRNRTSRILERACQKYGMPHEW</sequence>
<dbReference type="Pfam" id="PF14361">
    <property type="entry name" value="RsbRD_N"/>
    <property type="match status" value="1"/>
</dbReference>
<proteinExistence type="predicted"/>
<protein>
    <recommendedName>
        <fullName evidence="1">RsbT co-antagonist protein RsbRD N-terminal domain-containing protein</fullName>
    </recommendedName>
</protein>
<dbReference type="EMBL" id="DTGT01000048">
    <property type="protein sequence ID" value="HGH59949.1"/>
    <property type="molecule type" value="Genomic_DNA"/>
</dbReference>
<gene>
    <name evidence="2" type="ORF">ENV54_01475</name>
</gene>
<dbReference type="AlphaFoldDB" id="A0A7C4EQY8"/>
<name>A0A7C4EQY8_9BACT</name>
<evidence type="ECO:0000259" key="1">
    <source>
        <dbReference type="Pfam" id="PF14361"/>
    </source>
</evidence>
<comment type="caution">
    <text evidence="2">The sequence shown here is derived from an EMBL/GenBank/DDBJ whole genome shotgun (WGS) entry which is preliminary data.</text>
</comment>
<organism evidence="2">
    <name type="scientific">Desulfomonile tiedjei</name>
    <dbReference type="NCBI Taxonomy" id="2358"/>
    <lineage>
        <taxon>Bacteria</taxon>
        <taxon>Pseudomonadati</taxon>
        <taxon>Thermodesulfobacteriota</taxon>
        <taxon>Desulfomonilia</taxon>
        <taxon>Desulfomonilales</taxon>
        <taxon>Desulfomonilaceae</taxon>
        <taxon>Desulfomonile</taxon>
    </lineage>
</organism>
<evidence type="ECO:0000313" key="2">
    <source>
        <dbReference type="EMBL" id="HGH59949.1"/>
    </source>
</evidence>
<accession>A0A7C4EQY8</accession>
<feature type="domain" description="RsbT co-antagonist protein RsbRD N-terminal" evidence="1">
    <location>
        <begin position="20"/>
        <end position="158"/>
    </location>
</feature>